<dbReference type="GO" id="GO:0005524">
    <property type="term" value="F:ATP binding"/>
    <property type="evidence" value="ECO:0007669"/>
    <property type="project" value="UniProtKB-KW"/>
</dbReference>
<evidence type="ECO:0000313" key="2">
    <source>
        <dbReference type="EMBL" id="TKD02458.1"/>
    </source>
</evidence>
<dbReference type="AlphaFoldDB" id="A0A4U1J5C4"/>
<gene>
    <name evidence="2" type="ORF">E8A74_28620</name>
</gene>
<evidence type="ECO:0000259" key="1">
    <source>
        <dbReference type="Pfam" id="PF13304"/>
    </source>
</evidence>
<dbReference type="InterPro" id="IPR003959">
    <property type="entry name" value="ATPase_AAA_core"/>
</dbReference>
<dbReference type="InterPro" id="IPR027417">
    <property type="entry name" value="P-loop_NTPase"/>
</dbReference>
<dbReference type="OrthoDB" id="994504at2"/>
<accession>A0A4U1J5C4</accession>
<dbReference type="EMBL" id="SSMQ01000034">
    <property type="protein sequence ID" value="TKD02458.1"/>
    <property type="molecule type" value="Genomic_DNA"/>
</dbReference>
<organism evidence="2 3">
    <name type="scientific">Polyangium fumosum</name>
    <dbReference type="NCBI Taxonomy" id="889272"/>
    <lineage>
        <taxon>Bacteria</taxon>
        <taxon>Pseudomonadati</taxon>
        <taxon>Myxococcota</taxon>
        <taxon>Polyangia</taxon>
        <taxon>Polyangiales</taxon>
        <taxon>Polyangiaceae</taxon>
        <taxon>Polyangium</taxon>
    </lineage>
</organism>
<evidence type="ECO:0000313" key="3">
    <source>
        <dbReference type="Proteomes" id="UP000309215"/>
    </source>
</evidence>
<dbReference type="PANTHER" id="PTHR32182">
    <property type="entry name" value="DNA REPLICATION AND REPAIR PROTEIN RECF"/>
    <property type="match status" value="1"/>
</dbReference>
<dbReference type="RefSeq" id="WP_136932263.1">
    <property type="nucleotide sequence ID" value="NZ_SSMQ01000034.1"/>
</dbReference>
<sequence length="391" mass="43844">MRIHSFSFQDRSTGWQLEETTFDPFNLLVGVSGVGKTKILRAIEQVRSAIQPTAPGLPSDVEWTMRFEHEGHRYRWHAVFVEPAQGDVEDEQPRRMNRMGWGHGPGAHFQREEVDLDDIELVRRDGGVFRFKGADLPKLNPSESALALLSGEAKVARAATGLKSVTDHRALGSLDVFAGTSSTDARVFSGLRRGSMSLPAIQQSPYSDIMLRTYMLQEALPEQWRDVRETFASIFPTVEDLRIARFDRSVEGRVSAQFILLLRERGASDWIVGADVSGGMRRVLATILGLRLTPPGSVILIDEFENSLGKNCLPALVDLILEYAPQMQFIITSHHPYVINNIPISEWKLVQRRSSAVRVRSARDVPALQRASHFDAFDRLLNLPEFDEGIA</sequence>
<comment type="caution">
    <text evidence="2">The sequence shown here is derived from an EMBL/GenBank/DDBJ whole genome shotgun (WGS) entry which is preliminary data.</text>
</comment>
<feature type="domain" description="ATPase AAA-type core" evidence="1">
    <location>
        <begin position="232"/>
        <end position="340"/>
    </location>
</feature>
<dbReference type="Proteomes" id="UP000309215">
    <property type="component" value="Unassembled WGS sequence"/>
</dbReference>
<dbReference type="Pfam" id="PF13304">
    <property type="entry name" value="AAA_21"/>
    <property type="match status" value="1"/>
</dbReference>
<protein>
    <submittedName>
        <fullName evidence="2">ATP-binding protein</fullName>
    </submittedName>
</protein>
<keyword evidence="2" id="KW-0547">Nucleotide-binding</keyword>
<dbReference type="SUPFAM" id="SSF52540">
    <property type="entry name" value="P-loop containing nucleoside triphosphate hydrolases"/>
    <property type="match status" value="1"/>
</dbReference>
<keyword evidence="2" id="KW-0067">ATP-binding</keyword>
<dbReference type="GO" id="GO:0006302">
    <property type="term" value="P:double-strand break repair"/>
    <property type="evidence" value="ECO:0007669"/>
    <property type="project" value="TreeGrafter"/>
</dbReference>
<dbReference type="GO" id="GO:0016887">
    <property type="term" value="F:ATP hydrolysis activity"/>
    <property type="evidence" value="ECO:0007669"/>
    <property type="project" value="InterPro"/>
</dbReference>
<name>A0A4U1J5C4_9BACT</name>
<dbReference type="PANTHER" id="PTHR32182:SF22">
    <property type="entry name" value="ATP-DEPENDENT ENDONUCLEASE, OLD FAMILY-RELATED"/>
    <property type="match status" value="1"/>
</dbReference>
<dbReference type="GO" id="GO:0000731">
    <property type="term" value="P:DNA synthesis involved in DNA repair"/>
    <property type="evidence" value="ECO:0007669"/>
    <property type="project" value="TreeGrafter"/>
</dbReference>
<dbReference type="Gene3D" id="3.40.50.300">
    <property type="entry name" value="P-loop containing nucleotide triphosphate hydrolases"/>
    <property type="match status" value="1"/>
</dbReference>
<proteinExistence type="predicted"/>
<reference evidence="2 3" key="1">
    <citation type="submission" date="2019-04" db="EMBL/GenBank/DDBJ databases">
        <authorList>
            <person name="Li Y."/>
            <person name="Wang J."/>
        </authorList>
    </citation>
    <scope>NUCLEOTIDE SEQUENCE [LARGE SCALE GENOMIC DNA]</scope>
    <source>
        <strain evidence="2 3">DSM 14668</strain>
    </source>
</reference>
<keyword evidence="3" id="KW-1185">Reference proteome</keyword>